<proteinExistence type="predicted"/>
<keyword evidence="7" id="KW-1185">Reference proteome</keyword>
<dbReference type="InterPro" id="IPR050666">
    <property type="entry name" value="ESRP"/>
</dbReference>
<dbReference type="CDD" id="cd12254">
    <property type="entry name" value="RRM_hnRNPH_ESRPs_RBM12_like"/>
    <property type="match status" value="2"/>
</dbReference>
<feature type="compositionally biased region" description="Low complexity" evidence="4">
    <location>
        <begin position="308"/>
        <end position="343"/>
    </location>
</feature>
<feature type="compositionally biased region" description="Gly residues" evidence="4">
    <location>
        <begin position="585"/>
        <end position="596"/>
    </location>
</feature>
<feature type="compositionally biased region" description="Low complexity" evidence="4">
    <location>
        <begin position="546"/>
        <end position="566"/>
    </location>
</feature>
<feature type="region of interest" description="Disordered" evidence="4">
    <location>
        <begin position="284"/>
        <end position="354"/>
    </location>
</feature>
<dbReference type="AlphaFoldDB" id="A0AAD5DXS1"/>
<sequence>MLEAGGVVVRVRGLPIKTTAEEVLQFLGAEGLPADAVHLRCQPRRSTGEAYVVFNTLEEAQQACGKDKDIFCPKSGDRYVRVSIEQDVRPADLVATDSAATGKVGGLPRTITPPEVLSLFWGWQVRPASTYILAATDASPHVEALVEFEVQEHAALAIAQRHGTAITTAAGVFQLSVQPASKAEWDAAVAVQQGNDGILRVKGLPPRAGAPDVLAFFQGYRVKPGGVHVQPVNDKRSKVAMVEFESAAEAARALQEKNRQQFGGTDRFCLLQLASRAELEQELAHFQQQQQQQQQQQSVPATSGKWGGSSSAGPSGIGTASGSDPGAPLPGSAGGLQSSSLAGGMPGTGGASSEANLLPQAAATAAGFLHQQPLPLPPMPMPGMPGMMPPGHMLPPGVPPMPGGWPMGPVMMGPVPMGPLPPFPMPHGFGFGHGMAAHPGAMAAAAVAASMGMPGAGGMQPWGPPGMRPFQAPNTAAARYLVQDLTTGQQVFLDPRFNLSSYGMLPPAFGSSAAATAGTTAGGTATGPARGSQQAQSELDATATSGGPAEQQPVGQAGAAAATADGSGEGSGQGPSGSGAVEAPGGAGGNGNGHSSGNGYSVAAADRHVAAMADGSGNAMLGSSRQSEQVG</sequence>
<keyword evidence="1" id="KW-0677">Repeat</keyword>
<evidence type="ECO:0000313" key="7">
    <source>
        <dbReference type="Proteomes" id="UP001205105"/>
    </source>
</evidence>
<dbReference type="PANTHER" id="PTHR13976">
    <property type="entry name" value="HETEROGENEOUS NUCLEAR RIBONUCLEOPROTEIN-RELATED"/>
    <property type="match status" value="1"/>
</dbReference>
<evidence type="ECO:0000256" key="4">
    <source>
        <dbReference type="SAM" id="MobiDB-lite"/>
    </source>
</evidence>
<evidence type="ECO:0000313" key="6">
    <source>
        <dbReference type="EMBL" id="KAI7845965.1"/>
    </source>
</evidence>
<comment type="caution">
    <text evidence="6">The sequence shown here is derived from an EMBL/GenBank/DDBJ whole genome shotgun (WGS) entry which is preliminary data.</text>
</comment>
<evidence type="ECO:0000256" key="2">
    <source>
        <dbReference type="ARBA" id="ARBA00022884"/>
    </source>
</evidence>
<dbReference type="GO" id="GO:0003723">
    <property type="term" value="F:RNA binding"/>
    <property type="evidence" value="ECO:0007669"/>
    <property type="project" value="UniProtKB-UniRule"/>
</dbReference>
<name>A0AAD5DXS1_9CHLO</name>
<dbReference type="InterPro" id="IPR012677">
    <property type="entry name" value="Nucleotide-bd_a/b_plait_sf"/>
</dbReference>
<dbReference type="SUPFAM" id="SSF54928">
    <property type="entry name" value="RNA-binding domain, RBD"/>
    <property type="match status" value="3"/>
</dbReference>
<gene>
    <name evidence="6" type="ORF">COHA_000511</name>
</gene>
<feature type="compositionally biased region" description="Low complexity" evidence="4">
    <location>
        <begin position="287"/>
        <end position="297"/>
    </location>
</feature>
<dbReference type="Pfam" id="PF00076">
    <property type="entry name" value="RRM_1"/>
    <property type="match status" value="1"/>
</dbReference>
<feature type="compositionally biased region" description="Gly residues" evidence="4">
    <location>
        <begin position="567"/>
        <end position="577"/>
    </location>
</feature>
<feature type="region of interest" description="Disordered" evidence="4">
    <location>
        <begin position="514"/>
        <end position="601"/>
    </location>
</feature>
<feature type="domain" description="RRM" evidence="5">
    <location>
        <begin position="7"/>
        <end position="87"/>
    </location>
</feature>
<dbReference type="InterPro" id="IPR000504">
    <property type="entry name" value="RRM_dom"/>
</dbReference>
<feature type="compositionally biased region" description="Polar residues" evidence="4">
    <location>
        <begin position="533"/>
        <end position="545"/>
    </location>
</feature>
<keyword evidence="2 3" id="KW-0694">RNA-binding</keyword>
<dbReference type="Proteomes" id="UP001205105">
    <property type="component" value="Unassembled WGS sequence"/>
</dbReference>
<organism evidence="6 7">
    <name type="scientific">Chlorella ohadii</name>
    <dbReference type="NCBI Taxonomy" id="2649997"/>
    <lineage>
        <taxon>Eukaryota</taxon>
        <taxon>Viridiplantae</taxon>
        <taxon>Chlorophyta</taxon>
        <taxon>core chlorophytes</taxon>
        <taxon>Trebouxiophyceae</taxon>
        <taxon>Chlorellales</taxon>
        <taxon>Chlorellaceae</taxon>
        <taxon>Chlorella clade</taxon>
        <taxon>Chlorella</taxon>
    </lineage>
</organism>
<protein>
    <recommendedName>
        <fullName evidence="5">RRM domain-containing protein</fullName>
    </recommendedName>
</protein>
<evidence type="ECO:0000256" key="1">
    <source>
        <dbReference type="ARBA" id="ARBA00022737"/>
    </source>
</evidence>
<accession>A0AAD5DXS1</accession>
<dbReference type="InterPro" id="IPR035979">
    <property type="entry name" value="RBD_domain_sf"/>
</dbReference>
<dbReference type="PROSITE" id="PS50102">
    <property type="entry name" value="RRM"/>
    <property type="match status" value="1"/>
</dbReference>
<evidence type="ECO:0000256" key="3">
    <source>
        <dbReference type="PROSITE-ProRule" id="PRU00176"/>
    </source>
</evidence>
<evidence type="ECO:0000259" key="5">
    <source>
        <dbReference type="PROSITE" id="PS50102"/>
    </source>
</evidence>
<dbReference type="EMBL" id="JADXDR010000011">
    <property type="protein sequence ID" value="KAI7845965.1"/>
    <property type="molecule type" value="Genomic_DNA"/>
</dbReference>
<dbReference type="Gene3D" id="3.30.70.330">
    <property type="match status" value="3"/>
</dbReference>
<dbReference type="SMART" id="SM00360">
    <property type="entry name" value="RRM"/>
    <property type="match status" value="2"/>
</dbReference>
<reference evidence="6" key="1">
    <citation type="submission" date="2020-11" db="EMBL/GenBank/DDBJ databases">
        <title>Chlorella ohadii genome sequencing and assembly.</title>
        <authorList>
            <person name="Murik O."/>
            <person name="Treves H."/>
            <person name="Kedem I."/>
            <person name="Shotland Y."/>
            <person name="Kaplan A."/>
        </authorList>
    </citation>
    <scope>NUCLEOTIDE SEQUENCE</scope>
    <source>
        <strain evidence="6">1</strain>
    </source>
</reference>